<dbReference type="InterPro" id="IPR037185">
    <property type="entry name" value="EmrE-like"/>
</dbReference>
<dbReference type="PANTHER" id="PTHR10778">
    <property type="entry name" value="SOLUTE CARRIER FAMILY 35 MEMBER B"/>
    <property type="match status" value="1"/>
</dbReference>
<keyword evidence="2" id="KW-0813">Transport</keyword>
<dbReference type="OrthoDB" id="999962at2759"/>
<evidence type="ECO:0000256" key="6">
    <source>
        <dbReference type="ARBA" id="ARBA00023136"/>
    </source>
</evidence>
<accession>A0A4T0WVG1</accession>
<keyword evidence="6 7" id="KW-0472">Membrane</keyword>
<reference evidence="8 9" key="1">
    <citation type="journal article" date="2019" name="Front. Genet.">
        <title>Whole-Genome Sequencing of the Opportunistic Yeast Pathogen Candida inconspicua Uncovers Its Hybrid Origin.</title>
        <authorList>
            <person name="Mixao V."/>
            <person name="Hansen A.P."/>
            <person name="Saus E."/>
            <person name="Boekhout T."/>
            <person name="Lass-Florl C."/>
            <person name="Gabaldon T."/>
        </authorList>
    </citation>
    <scope>NUCLEOTIDE SEQUENCE [LARGE SCALE GENOMIC DNA]</scope>
    <source>
        <strain evidence="8 9">CBS 180</strain>
    </source>
</reference>
<evidence type="ECO:0000256" key="5">
    <source>
        <dbReference type="ARBA" id="ARBA00022989"/>
    </source>
</evidence>
<proteinExistence type="predicted"/>
<dbReference type="STRING" id="52247.A0A4T0WVG1"/>
<feature type="transmembrane region" description="Helical" evidence="7">
    <location>
        <begin position="253"/>
        <end position="274"/>
    </location>
</feature>
<comment type="caution">
    <text evidence="8">The sequence shown here is derived from an EMBL/GenBank/DDBJ whole genome shotgun (WGS) entry which is preliminary data.</text>
</comment>
<dbReference type="GO" id="GO:0005462">
    <property type="term" value="F:UDP-N-acetylglucosamine transmembrane transporter activity"/>
    <property type="evidence" value="ECO:0007669"/>
    <property type="project" value="TreeGrafter"/>
</dbReference>
<feature type="transmembrane region" description="Helical" evidence="7">
    <location>
        <begin position="72"/>
        <end position="90"/>
    </location>
</feature>
<evidence type="ECO:0000256" key="4">
    <source>
        <dbReference type="ARBA" id="ARBA00022692"/>
    </source>
</evidence>
<name>A0A4T0WVG1_9ASCO</name>
<dbReference type="AlphaFoldDB" id="A0A4T0WVG1"/>
<feature type="transmembrane region" description="Helical" evidence="7">
    <location>
        <begin position="225"/>
        <end position="246"/>
    </location>
</feature>
<evidence type="ECO:0000256" key="3">
    <source>
        <dbReference type="ARBA" id="ARBA00022597"/>
    </source>
</evidence>
<organism evidence="8 9">
    <name type="scientific">Pichia inconspicua</name>
    <dbReference type="NCBI Taxonomy" id="52247"/>
    <lineage>
        <taxon>Eukaryota</taxon>
        <taxon>Fungi</taxon>
        <taxon>Dikarya</taxon>
        <taxon>Ascomycota</taxon>
        <taxon>Saccharomycotina</taxon>
        <taxon>Pichiomycetes</taxon>
        <taxon>Pichiales</taxon>
        <taxon>Pichiaceae</taxon>
        <taxon>Pichia</taxon>
    </lineage>
</organism>
<feature type="transmembrane region" description="Helical" evidence="7">
    <location>
        <begin position="127"/>
        <end position="148"/>
    </location>
</feature>
<dbReference type="Proteomes" id="UP000307173">
    <property type="component" value="Unassembled WGS sequence"/>
</dbReference>
<comment type="subcellular location">
    <subcellularLocation>
        <location evidence="1">Endomembrane system</location>
        <topology evidence="1">Multi-pass membrane protein</topology>
    </subcellularLocation>
</comment>
<feature type="transmembrane region" description="Helical" evidence="7">
    <location>
        <begin position="29"/>
        <end position="52"/>
    </location>
</feature>
<evidence type="ECO:0000256" key="1">
    <source>
        <dbReference type="ARBA" id="ARBA00004127"/>
    </source>
</evidence>
<keyword evidence="4 7" id="KW-0812">Transmembrane</keyword>
<keyword evidence="5 7" id="KW-1133">Transmembrane helix</keyword>
<evidence type="ECO:0000313" key="8">
    <source>
        <dbReference type="EMBL" id="TID13608.1"/>
    </source>
</evidence>
<evidence type="ECO:0008006" key="10">
    <source>
        <dbReference type="Google" id="ProtNLM"/>
    </source>
</evidence>
<feature type="transmembrane region" description="Helical" evidence="7">
    <location>
        <begin position="96"/>
        <end position="118"/>
    </location>
</feature>
<protein>
    <recommendedName>
        <fullName evidence="10">Sugar phosphate transporter domain-containing protein</fullName>
    </recommendedName>
</protein>
<dbReference type="GO" id="GO:0005464">
    <property type="term" value="F:UDP-xylose transmembrane transporter activity"/>
    <property type="evidence" value="ECO:0007669"/>
    <property type="project" value="TreeGrafter"/>
</dbReference>
<dbReference type="GO" id="GO:0000139">
    <property type="term" value="C:Golgi membrane"/>
    <property type="evidence" value="ECO:0007669"/>
    <property type="project" value="TreeGrafter"/>
</dbReference>
<feature type="transmembrane region" description="Helical" evidence="7">
    <location>
        <begin position="193"/>
        <end position="213"/>
    </location>
</feature>
<keyword evidence="3" id="KW-0762">Sugar transport</keyword>
<dbReference type="InterPro" id="IPR013657">
    <property type="entry name" value="SCL35B1-4/HUT1"/>
</dbReference>
<evidence type="ECO:0000313" key="9">
    <source>
        <dbReference type="Proteomes" id="UP000307173"/>
    </source>
</evidence>
<feature type="transmembrane region" description="Helical" evidence="7">
    <location>
        <begin position="160"/>
        <end position="181"/>
    </location>
</feature>
<dbReference type="PANTHER" id="PTHR10778:SF4">
    <property type="entry name" value="NUCLEOTIDE SUGAR TRANSPORTER SLC35B4"/>
    <property type="match status" value="1"/>
</dbReference>
<dbReference type="EMBL" id="SELW01000676">
    <property type="protein sequence ID" value="TID13608.1"/>
    <property type="molecule type" value="Genomic_DNA"/>
</dbReference>
<dbReference type="GO" id="GO:0005789">
    <property type="term" value="C:endoplasmic reticulum membrane"/>
    <property type="evidence" value="ECO:0007669"/>
    <property type="project" value="TreeGrafter"/>
</dbReference>
<dbReference type="SUPFAM" id="SSF103481">
    <property type="entry name" value="Multidrug resistance efflux transporter EmrE"/>
    <property type="match status" value="1"/>
</dbReference>
<dbReference type="Pfam" id="PF08449">
    <property type="entry name" value="UAA"/>
    <property type="match status" value="1"/>
</dbReference>
<keyword evidence="9" id="KW-1185">Reference proteome</keyword>
<evidence type="ECO:0000256" key="2">
    <source>
        <dbReference type="ARBA" id="ARBA00022448"/>
    </source>
</evidence>
<sequence>MIPLIIGFTIVSCCSNAISFESLVKQNSQISTLITLLQYIFIFLTLLGYLNFTRFWKDESNFKGYKPWSLKYLIPVIVHNFCASMSNYVFNYNMSMGTHIIIKSLGPPITLILGWIFWGKVYGLNKIFGSILIAIGSGLFTINVQEFSGTTNEANNKVGIILLVGLVLVSSMTSLYTAEIYQSKSREVDWKVVMYYNYLVGLLLNMPLIGVVFNSLEMIIKDNVNYWKIFWNLVTQILCVIGVNILTFKLTALTLSLVLIIRRFVSLFISLYLFEIPVNENGFLGAILVLTGSFIYVLPNIQYNESLKIEYWPNWEKYLAEPH</sequence>
<evidence type="ECO:0000256" key="7">
    <source>
        <dbReference type="SAM" id="Phobius"/>
    </source>
</evidence>
<gene>
    <name evidence="8" type="ORF">CANINC_004870</name>
</gene>
<feature type="transmembrane region" description="Helical" evidence="7">
    <location>
        <begin position="280"/>
        <end position="298"/>
    </location>
</feature>